<feature type="compositionally biased region" description="Polar residues" evidence="1">
    <location>
        <begin position="305"/>
        <end position="320"/>
    </location>
</feature>
<keyword evidence="3" id="KW-1185">Reference proteome</keyword>
<evidence type="ECO:0000256" key="1">
    <source>
        <dbReference type="SAM" id="MobiDB-lite"/>
    </source>
</evidence>
<dbReference type="EMBL" id="ML119054">
    <property type="protein sequence ID" value="ROT39377.1"/>
    <property type="molecule type" value="Genomic_DNA"/>
</dbReference>
<feature type="region of interest" description="Disordered" evidence="1">
    <location>
        <begin position="204"/>
        <end position="355"/>
    </location>
</feature>
<protein>
    <submittedName>
        <fullName evidence="2">Uncharacterized protein</fullName>
    </submittedName>
</protein>
<feature type="compositionally biased region" description="Low complexity" evidence="1">
    <location>
        <begin position="204"/>
        <end position="215"/>
    </location>
</feature>
<dbReference type="GeneID" id="39575394"/>
<evidence type="ECO:0000313" key="2">
    <source>
        <dbReference type="EMBL" id="ROT39377.1"/>
    </source>
</evidence>
<dbReference type="STRING" id="1314773.A0A3N2PY02"/>
<feature type="compositionally biased region" description="Low complexity" evidence="1">
    <location>
        <begin position="272"/>
        <end position="282"/>
    </location>
</feature>
<organism evidence="2 3">
    <name type="scientific">Sodiomyces alkalinus (strain CBS 110278 / VKM F-3762 / F11)</name>
    <name type="common">Alkaliphilic filamentous fungus</name>
    <dbReference type="NCBI Taxonomy" id="1314773"/>
    <lineage>
        <taxon>Eukaryota</taxon>
        <taxon>Fungi</taxon>
        <taxon>Dikarya</taxon>
        <taxon>Ascomycota</taxon>
        <taxon>Pezizomycotina</taxon>
        <taxon>Sordariomycetes</taxon>
        <taxon>Hypocreomycetidae</taxon>
        <taxon>Glomerellales</taxon>
        <taxon>Plectosphaerellaceae</taxon>
        <taxon>Sodiomyces</taxon>
    </lineage>
</organism>
<evidence type="ECO:0000313" key="3">
    <source>
        <dbReference type="Proteomes" id="UP000272025"/>
    </source>
</evidence>
<feature type="compositionally biased region" description="Polar residues" evidence="1">
    <location>
        <begin position="253"/>
        <end position="270"/>
    </location>
</feature>
<accession>A0A3N2PY02</accession>
<dbReference type="AlphaFoldDB" id="A0A3N2PY02"/>
<proteinExistence type="predicted"/>
<feature type="compositionally biased region" description="Basic and acidic residues" evidence="1">
    <location>
        <begin position="132"/>
        <end position="153"/>
    </location>
</feature>
<feature type="compositionally biased region" description="Polar residues" evidence="1">
    <location>
        <begin position="328"/>
        <end position="346"/>
    </location>
</feature>
<gene>
    <name evidence="2" type="ORF">SODALDRAFT_158048</name>
</gene>
<feature type="compositionally biased region" description="Low complexity" evidence="1">
    <location>
        <begin position="58"/>
        <end position="86"/>
    </location>
</feature>
<feature type="compositionally biased region" description="Polar residues" evidence="1">
    <location>
        <begin position="284"/>
        <end position="297"/>
    </location>
</feature>
<feature type="region of interest" description="Disordered" evidence="1">
    <location>
        <begin position="1"/>
        <end position="153"/>
    </location>
</feature>
<dbReference type="RefSeq" id="XP_028467183.1">
    <property type="nucleotide sequence ID" value="XM_028606916.1"/>
</dbReference>
<dbReference type="Proteomes" id="UP000272025">
    <property type="component" value="Unassembled WGS sequence"/>
</dbReference>
<name>A0A3N2PY02_SODAK</name>
<sequence length="355" mass="37578">MTMLTAKQPVHYGYKSVHDLPTPPSTSRLSPPLAYQEPSHSRRPSIPLSHSPQDQQMSSSAPPRGLPLPAAMALPPHQSHAGGTPSQQPPPPGQSSTVQGPITHGHVLGQLPGPPPQWQGSEDSMRSWLAAKSEEERRRQEEERTKQESLRLEQRRIEADMLRTSLQGGIPPAIVPLVFAGMGGAVSPAALEAAQHYLASPVQGQHPQLLPPQGQRSPEHRRDSQAQGYSQYTGVPSTPGSAGPHGYPAYPGSPTTRVRAQTLSSTTSTGRPLGPGAALPGLNSGIQQSGPSSSLQSHGAHAMAPSQSAAGQQESHQSTGIYFHHWQPPTSQAGSSNQPATPGASNKSKRKRESL</sequence>
<feature type="compositionally biased region" description="Polar residues" evidence="1">
    <location>
        <begin position="48"/>
        <end position="57"/>
    </location>
</feature>
<dbReference type="OrthoDB" id="20105at2759"/>
<feature type="compositionally biased region" description="Polar residues" evidence="1">
    <location>
        <begin position="225"/>
        <end position="240"/>
    </location>
</feature>
<reference evidence="2 3" key="1">
    <citation type="journal article" date="2018" name="Mol. Ecol.">
        <title>The obligate alkalophilic soda-lake fungus Sodiomyces alkalinus has shifted to a protein diet.</title>
        <authorList>
            <person name="Grum-Grzhimaylo A.A."/>
            <person name="Falkoski D.L."/>
            <person name="van den Heuvel J."/>
            <person name="Valero-Jimenez C.A."/>
            <person name="Min B."/>
            <person name="Choi I.G."/>
            <person name="Lipzen A."/>
            <person name="Daum C.G."/>
            <person name="Aanen D.K."/>
            <person name="Tsang A."/>
            <person name="Henrissat B."/>
            <person name="Bilanenko E.N."/>
            <person name="de Vries R.P."/>
            <person name="van Kan J.A.L."/>
            <person name="Grigoriev I.V."/>
            <person name="Debets A.J.M."/>
        </authorList>
    </citation>
    <scope>NUCLEOTIDE SEQUENCE [LARGE SCALE GENOMIC DNA]</scope>
    <source>
        <strain evidence="2 3">F11</strain>
    </source>
</reference>